<dbReference type="InterPro" id="IPR016890">
    <property type="entry name" value="UCP028520"/>
</dbReference>
<name>A0A8J3ACL0_9ACTN</name>
<protein>
    <recommendedName>
        <fullName evidence="3">N-acetyltransferase domain-containing protein</fullName>
    </recommendedName>
</protein>
<evidence type="ECO:0000256" key="1">
    <source>
        <dbReference type="ARBA" id="ARBA00022679"/>
    </source>
</evidence>
<evidence type="ECO:0000313" key="5">
    <source>
        <dbReference type="Proteomes" id="UP000650511"/>
    </source>
</evidence>
<dbReference type="InterPro" id="IPR000182">
    <property type="entry name" value="GNAT_dom"/>
</dbReference>
<accession>A0A8J3ACL0</accession>
<keyword evidence="2" id="KW-0012">Acyltransferase</keyword>
<keyword evidence="1" id="KW-0808">Transferase</keyword>
<sequence>MHLRPAADGDLEAMLARNAAEVPDVGPLTRPGLVALLAQCELALVAVDDDGLLGLVLALAPGSDYASPNYRFFEDRGSDHLYVDRVAVAPRARRRGVASRLYDAVEERARATGRAEVTCEVNVEPPNEVSLAFHRARGFVEVGRQWHGDHRVALLARELPGADAGSSSA</sequence>
<dbReference type="PANTHER" id="PTHR43877">
    <property type="entry name" value="AMINOALKYLPHOSPHONATE N-ACETYLTRANSFERASE-RELATED-RELATED"/>
    <property type="match status" value="1"/>
</dbReference>
<evidence type="ECO:0000259" key="3">
    <source>
        <dbReference type="PROSITE" id="PS51186"/>
    </source>
</evidence>
<dbReference type="InterPro" id="IPR016181">
    <property type="entry name" value="Acyl_CoA_acyltransferase"/>
</dbReference>
<reference evidence="4" key="2">
    <citation type="submission" date="2020-09" db="EMBL/GenBank/DDBJ databases">
        <authorList>
            <person name="Sun Q."/>
            <person name="Zhou Y."/>
        </authorList>
    </citation>
    <scope>NUCLEOTIDE SEQUENCE</scope>
    <source>
        <strain evidence="4">CGMCC 1.14988</strain>
    </source>
</reference>
<dbReference type="EMBL" id="BMHA01000013">
    <property type="protein sequence ID" value="GGI08779.1"/>
    <property type="molecule type" value="Genomic_DNA"/>
</dbReference>
<evidence type="ECO:0000256" key="2">
    <source>
        <dbReference type="ARBA" id="ARBA00023315"/>
    </source>
</evidence>
<dbReference type="PANTHER" id="PTHR43877:SF2">
    <property type="entry name" value="AMINOALKYLPHOSPHONATE N-ACETYLTRANSFERASE-RELATED"/>
    <property type="match status" value="1"/>
</dbReference>
<keyword evidence="5" id="KW-1185">Reference proteome</keyword>
<feature type="domain" description="N-acetyltransferase" evidence="3">
    <location>
        <begin position="1"/>
        <end position="160"/>
    </location>
</feature>
<dbReference type="PROSITE" id="PS51186">
    <property type="entry name" value="GNAT"/>
    <property type="match status" value="1"/>
</dbReference>
<dbReference type="Proteomes" id="UP000650511">
    <property type="component" value="Unassembled WGS sequence"/>
</dbReference>
<organism evidence="4 5">
    <name type="scientific">Egicoccus halophilus</name>
    <dbReference type="NCBI Taxonomy" id="1670830"/>
    <lineage>
        <taxon>Bacteria</taxon>
        <taxon>Bacillati</taxon>
        <taxon>Actinomycetota</taxon>
        <taxon>Nitriliruptoria</taxon>
        <taxon>Egicoccales</taxon>
        <taxon>Egicoccaceae</taxon>
        <taxon>Egicoccus</taxon>
    </lineage>
</organism>
<proteinExistence type="predicted"/>
<dbReference type="SUPFAM" id="SSF55729">
    <property type="entry name" value="Acyl-CoA N-acyltransferases (Nat)"/>
    <property type="match status" value="1"/>
</dbReference>
<dbReference type="InterPro" id="IPR050832">
    <property type="entry name" value="Bact_Acetyltransf"/>
</dbReference>
<dbReference type="GO" id="GO:0016747">
    <property type="term" value="F:acyltransferase activity, transferring groups other than amino-acyl groups"/>
    <property type="evidence" value="ECO:0007669"/>
    <property type="project" value="InterPro"/>
</dbReference>
<gene>
    <name evidence="4" type="ORF">GCM10011354_30790</name>
</gene>
<dbReference type="Gene3D" id="3.40.630.30">
    <property type="match status" value="1"/>
</dbReference>
<dbReference type="RefSeq" id="WP_130648808.1">
    <property type="nucleotide sequence ID" value="NZ_BMHA01000013.1"/>
</dbReference>
<comment type="caution">
    <text evidence="4">The sequence shown here is derived from an EMBL/GenBank/DDBJ whole genome shotgun (WGS) entry which is preliminary data.</text>
</comment>
<dbReference type="AlphaFoldDB" id="A0A8J3ACL0"/>
<dbReference type="PIRSF" id="PIRSF028520">
    <property type="entry name" value="UCP028520"/>
    <property type="match status" value="1"/>
</dbReference>
<dbReference type="CDD" id="cd04301">
    <property type="entry name" value="NAT_SF"/>
    <property type="match status" value="1"/>
</dbReference>
<evidence type="ECO:0000313" key="4">
    <source>
        <dbReference type="EMBL" id="GGI08779.1"/>
    </source>
</evidence>
<reference evidence="4" key="1">
    <citation type="journal article" date="2014" name="Int. J. Syst. Evol. Microbiol.">
        <title>Complete genome sequence of Corynebacterium casei LMG S-19264T (=DSM 44701T), isolated from a smear-ripened cheese.</title>
        <authorList>
            <consortium name="US DOE Joint Genome Institute (JGI-PGF)"/>
            <person name="Walter F."/>
            <person name="Albersmeier A."/>
            <person name="Kalinowski J."/>
            <person name="Ruckert C."/>
        </authorList>
    </citation>
    <scope>NUCLEOTIDE SEQUENCE</scope>
    <source>
        <strain evidence="4">CGMCC 1.14988</strain>
    </source>
</reference>
<dbReference type="OrthoDB" id="3173333at2"/>
<dbReference type="Pfam" id="PF00583">
    <property type="entry name" value="Acetyltransf_1"/>
    <property type="match status" value="1"/>
</dbReference>